<evidence type="ECO:0000313" key="1">
    <source>
        <dbReference type="EMBL" id="OGK41672.1"/>
    </source>
</evidence>
<proteinExistence type="predicted"/>
<gene>
    <name evidence="1" type="ORF">A2954_07385</name>
</gene>
<sequence length="69" mass="7917">MIQTKYTSKKRKIPYGMFFPLKISENEISQVTFTVDLCLDKTTKSTKEEKIIGPFTTAKKLVKSLKSNN</sequence>
<reference evidence="1 2" key="1">
    <citation type="journal article" date="2016" name="Nat. Commun.">
        <title>Thousands of microbial genomes shed light on interconnected biogeochemical processes in an aquifer system.</title>
        <authorList>
            <person name="Anantharaman K."/>
            <person name="Brown C.T."/>
            <person name="Hug L.A."/>
            <person name="Sharon I."/>
            <person name="Castelle C.J."/>
            <person name="Probst A.J."/>
            <person name="Thomas B.C."/>
            <person name="Singh A."/>
            <person name="Wilkins M.J."/>
            <person name="Karaoz U."/>
            <person name="Brodie E.L."/>
            <person name="Williams K.H."/>
            <person name="Hubbard S.S."/>
            <person name="Banfield J.F."/>
        </authorList>
    </citation>
    <scope>NUCLEOTIDE SEQUENCE [LARGE SCALE GENOMIC DNA]</scope>
</reference>
<evidence type="ECO:0000313" key="2">
    <source>
        <dbReference type="Proteomes" id="UP000177698"/>
    </source>
</evidence>
<accession>A0A1F7IE91</accession>
<protein>
    <submittedName>
        <fullName evidence="1">Uncharacterized protein</fullName>
    </submittedName>
</protein>
<name>A0A1F7IE91_9BACT</name>
<organism evidence="1 2">
    <name type="scientific">Candidatus Roizmanbacteria bacterium RIFCSPLOWO2_01_FULL_37_12</name>
    <dbReference type="NCBI Taxonomy" id="1802056"/>
    <lineage>
        <taxon>Bacteria</taxon>
        <taxon>Candidatus Roizmaniibacteriota</taxon>
    </lineage>
</organism>
<dbReference type="Proteomes" id="UP000177698">
    <property type="component" value="Unassembled WGS sequence"/>
</dbReference>
<dbReference type="AlphaFoldDB" id="A0A1F7IE91"/>
<dbReference type="EMBL" id="MGAG01000010">
    <property type="protein sequence ID" value="OGK41672.1"/>
    <property type="molecule type" value="Genomic_DNA"/>
</dbReference>
<dbReference type="STRING" id="1802056.A2954_07385"/>
<comment type="caution">
    <text evidence="1">The sequence shown here is derived from an EMBL/GenBank/DDBJ whole genome shotgun (WGS) entry which is preliminary data.</text>
</comment>